<dbReference type="EMBL" id="PDCK01000039">
    <property type="protein sequence ID" value="PRQ56995.1"/>
    <property type="molecule type" value="Genomic_DNA"/>
</dbReference>
<evidence type="ECO:0000313" key="1">
    <source>
        <dbReference type="EMBL" id="PRQ56995.1"/>
    </source>
</evidence>
<sequence>MQITANLCEFLSLGFCLSDFRSPRPAALSPRLAETALFLRLAETAVSSITETNFNYSRWD</sequence>
<evidence type="ECO:0000313" key="2">
    <source>
        <dbReference type="Proteomes" id="UP000238479"/>
    </source>
</evidence>
<protein>
    <submittedName>
        <fullName evidence="1">Uncharacterized protein</fullName>
    </submittedName>
</protein>
<accession>A0A2P6SE97</accession>
<comment type="caution">
    <text evidence="1">The sequence shown here is derived from an EMBL/GenBank/DDBJ whole genome shotgun (WGS) entry which is preliminary data.</text>
</comment>
<name>A0A2P6SE97_ROSCH</name>
<dbReference type="Gramene" id="PRQ56995">
    <property type="protein sequence ID" value="PRQ56995"/>
    <property type="gene ID" value="RchiOBHm_Chr1g0343421"/>
</dbReference>
<proteinExistence type="predicted"/>
<keyword evidence="2" id="KW-1185">Reference proteome</keyword>
<gene>
    <name evidence="1" type="ORF">RchiOBHm_Chr1g0343421</name>
</gene>
<dbReference type="Proteomes" id="UP000238479">
    <property type="component" value="Chromosome 1"/>
</dbReference>
<reference evidence="1 2" key="1">
    <citation type="journal article" date="2018" name="Nat. Genet.">
        <title>The Rosa genome provides new insights in the design of modern roses.</title>
        <authorList>
            <person name="Bendahmane M."/>
        </authorList>
    </citation>
    <scope>NUCLEOTIDE SEQUENCE [LARGE SCALE GENOMIC DNA]</scope>
    <source>
        <strain evidence="2">cv. Old Blush</strain>
    </source>
</reference>
<dbReference type="AlphaFoldDB" id="A0A2P6SE97"/>
<organism evidence="1 2">
    <name type="scientific">Rosa chinensis</name>
    <name type="common">China rose</name>
    <dbReference type="NCBI Taxonomy" id="74649"/>
    <lineage>
        <taxon>Eukaryota</taxon>
        <taxon>Viridiplantae</taxon>
        <taxon>Streptophyta</taxon>
        <taxon>Embryophyta</taxon>
        <taxon>Tracheophyta</taxon>
        <taxon>Spermatophyta</taxon>
        <taxon>Magnoliopsida</taxon>
        <taxon>eudicotyledons</taxon>
        <taxon>Gunneridae</taxon>
        <taxon>Pentapetalae</taxon>
        <taxon>rosids</taxon>
        <taxon>fabids</taxon>
        <taxon>Rosales</taxon>
        <taxon>Rosaceae</taxon>
        <taxon>Rosoideae</taxon>
        <taxon>Rosoideae incertae sedis</taxon>
        <taxon>Rosa</taxon>
    </lineage>
</organism>